<evidence type="ECO:0000256" key="2">
    <source>
        <dbReference type="ARBA" id="ARBA00022475"/>
    </source>
</evidence>
<organism evidence="9 10">
    <name type="scientific">Cytobacillus depressus</name>
    <dbReference type="NCBI Taxonomy" id="1602942"/>
    <lineage>
        <taxon>Bacteria</taxon>
        <taxon>Bacillati</taxon>
        <taxon>Bacillota</taxon>
        <taxon>Bacilli</taxon>
        <taxon>Bacillales</taxon>
        <taxon>Bacillaceae</taxon>
        <taxon>Cytobacillus</taxon>
    </lineage>
</organism>
<feature type="transmembrane region" description="Helical" evidence="7">
    <location>
        <begin position="137"/>
        <end position="164"/>
    </location>
</feature>
<keyword evidence="3" id="KW-0997">Cell inner membrane</keyword>
<feature type="transmembrane region" description="Helical" evidence="7">
    <location>
        <begin position="403"/>
        <end position="424"/>
    </location>
</feature>
<keyword evidence="10" id="KW-1185">Reference proteome</keyword>
<protein>
    <submittedName>
        <fullName evidence="9">TRAP transporter large permease</fullName>
    </submittedName>
</protein>
<feature type="transmembrane region" description="Helical" evidence="7">
    <location>
        <begin position="346"/>
        <end position="365"/>
    </location>
</feature>
<sequence length="430" mass="45789">MIVAIPLILLLLFIATGMPIAFSMAISGAVGLILIGGLDLFLGIAQTTPYENAAVFLFTTIPMFILMAELMTASNMTKDLFYASNKWLGHLPGGLGIATVLAGAGLGAISGSSTAAAATLATSAVPEMKKYGYKTHFAMGVASMSGTLAIMIPPSIVLILYGIITETGVGGLLIAGIIPGILTALGYMVTIYFWVKRKPDVAPKLVEKPSISERFRSLKTVWPALILMTVVIGGIYSGIVTSTEAGAFGAFATIVIALSMRRLTFKNTQNAFQRTLKSTAMIMTIIIGAMIFGYFLTVSQVTQDVIHIIVDSGMSKWLVLTFVVILYLILGVFMDQVAILILTLPFTFPLMISLGFNPIWFGIIVTKTAEIGLVTPPVGMNVFVASGAAGVSTSEGFRGVTRFVIADLIILLILILFPFLSTWLPGMMMN</sequence>
<keyword evidence="4 7" id="KW-0812">Transmembrane</keyword>
<evidence type="ECO:0000313" key="9">
    <source>
        <dbReference type="EMBL" id="KAB2336217.1"/>
    </source>
</evidence>
<dbReference type="Proteomes" id="UP000481030">
    <property type="component" value="Unassembled WGS sequence"/>
</dbReference>
<feature type="transmembrane region" description="Helical" evidence="7">
    <location>
        <begin position="276"/>
        <end position="297"/>
    </location>
</feature>
<dbReference type="EMBL" id="WBOS01000004">
    <property type="protein sequence ID" value="KAB2336217.1"/>
    <property type="molecule type" value="Genomic_DNA"/>
</dbReference>
<dbReference type="PIRSF" id="PIRSF006066">
    <property type="entry name" value="HI0050"/>
    <property type="match status" value="1"/>
</dbReference>
<dbReference type="OrthoDB" id="9785600at2"/>
<dbReference type="GO" id="GO:0005886">
    <property type="term" value="C:plasma membrane"/>
    <property type="evidence" value="ECO:0007669"/>
    <property type="project" value="UniProtKB-SubCell"/>
</dbReference>
<feature type="transmembrane region" description="Helical" evidence="7">
    <location>
        <begin position="317"/>
        <end position="334"/>
    </location>
</feature>
<evidence type="ECO:0000259" key="8">
    <source>
        <dbReference type="Pfam" id="PF06808"/>
    </source>
</evidence>
<dbReference type="PANTHER" id="PTHR33362:SF5">
    <property type="entry name" value="C4-DICARBOXYLATE TRAP TRANSPORTER LARGE PERMEASE PROTEIN DCTM"/>
    <property type="match status" value="1"/>
</dbReference>
<name>A0A6L3VA28_9BACI</name>
<dbReference type="AlphaFoldDB" id="A0A6L3VA28"/>
<feature type="transmembrane region" description="Helical" evidence="7">
    <location>
        <begin position="27"/>
        <end position="45"/>
    </location>
</feature>
<feature type="transmembrane region" description="Helical" evidence="7">
    <location>
        <begin position="52"/>
        <end position="73"/>
    </location>
</feature>
<evidence type="ECO:0000256" key="4">
    <source>
        <dbReference type="ARBA" id="ARBA00022692"/>
    </source>
</evidence>
<reference evidence="9 10" key="1">
    <citation type="journal article" date="2016" name="Antonie Van Leeuwenhoek">
        <title>Bacillus depressus sp. nov., isolated from soil of a sunflower field.</title>
        <authorList>
            <person name="Wei X."/>
            <person name="Xin D."/>
            <person name="Xin Y."/>
            <person name="Zhang H."/>
            <person name="Wang T."/>
            <person name="Zhang J."/>
        </authorList>
    </citation>
    <scope>NUCLEOTIDE SEQUENCE [LARGE SCALE GENOMIC DNA]</scope>
    <source>
        <strain evidence="9 10">BZ1</strain>
    </source>
</reference>
<comment type="subcellular location">
    <subcellularLocation>
        <location evidence="1">Cell inner membrane</location>
        <topology evidence="1">Multi-pass membrane protein</topology>
    </subcellularLocation>
</comment>
<keyword evidence="5 7" id="KW-1133">Transmembrane helix</keyword>
<evidence type="ECO:0000256" key="1">
    <source>
        <dbReference type="ARBA" id="ARBA00004429"/>
    </source>
</evidence>
<dbReference type="Pfam" id="PF06808">
    <property type="entry name" value="DctM"/>
    <property type="match status" value="1"/>
</dbReference>
<feature type="transmembrane region" description="Helical" evidence="7">
    <location>
        <begin position="170"/>
        <end position="195"/>
    </location>
</feature>
<dbReference type="GO" id="GO:0022857">
    <property type="term" value="F:transmembrane transporter activity"/>
    <property type="evidence" value="ECO:0007669"/>
    <property type="project" value="TreeGrafter"/>
</dbReference>
<dbReference type="PANTHER" id="PTHR33362">
    <property type="entry name" value="SIALIC ACID TRAP TRANSPORTER PERMEASE PROTEIN SIAT-RELATED"/>
    <property type="match status" value="1"/>
</dbReference>
<evidence type="ECO:0000256" key="5">
    <source>
        <dbReference type="ARBA" id="ARBA00022989"/>
    </source>
</evidence>
<accession>A0A6L3VA28</accession>
<dbReference type="NCBIfam" id="TIGR00786">
    <property type="entry name" value="dctM"/>
    <property type="match status" value="1"/>
</dbReference>
<feature type="transmembrane region" description="Helical" evidence="7">
    <location>
        <begin position="245"/>
        <end position="264"/>
    </location>
</feature>
<feature type="transmembrane region" description="Helical" evidence="7">
    <location>
        <begin position="371"/>
        <end position="391"/>
    </location>
</feature>
<comment type="caution">
    <text evidence="9">The sequence shown here is derived from an EMBL/GenBank/DDBJ whole genome shotgun (WGS) entry which is preliminary data.</text>
</comment>
<feature type="transmembrane region" description="Helical" evidence="7">
    <location>
        <begin position="93"/>
        <end position="125"/>
    </location>
</feature>
<keyword evidence="2" id="KW-1003">Cell membrane</keyword>
<evidence type="ECO:0000313" key="10">
    <source>
        <dbReference type="Proteomes" id="UP000481030"/>
    </source>
</evidence>
<dbReference type="InterPro" id="IPR010656">
    <property type="entry name" value="DctM"/>
</dbReference>
<evidence type="ECO:0000256" key="6">
    <source>
        <dbReference type="ARBA" id="ARBA00023136"/>
    </source>
</evidence>
<proteinExistence type="predicted"/>
<dbReference type="InterPro" id="IPR004681">
    <property type="entry name" value="TRAP_DctM"/>
</dbReference>
<keyword evidence="6 7" id="KW-0472">Membrane</keyword>
<gene>
    <name evidence="9" type="ORF">F7731_12015</name>
</gene>
<evidence type="ECO:0000256" key="3">
    <source>
        <dbReference type="ARBA" id="ARBA00022519"/>
    </source>
</evidence>
<feature type="domain" description="TRAP C4-dicarboxylate transport system permease DctM subunit" evidence="8">
    <location>
        <begin position="7"/>
        <end position="418"/>
    </location>
</feature>
<dbReference type="RefSeq" id="WP_151535020.1">
    <property type="nucleotide sequence ID" value="NZ_WBOS01000004.1"/>
</dbReference>
<evidence type="ECO:0000256" key="7">
    <source>
        <dbReference type="SAM" id="Phobius"/>
    </source>
</evidence>